<sequence length="90" mass="10310">MTAKEQLRQQWAARVAEYRASGLTLKAWCAVHDCTVDQMKYWLYKSKQRASSTLSESAPATLEDVKDHKALQKLAPWSPSLPLICRNFKK</sequence>
<dbReference type="EMBL" id="NMQW01000023">
    <property type="protein sequence ID" value="OXM85148.1"/>
    <property type="molecule type" value="Genomic_DNA"/>
</dbReference>
<dbReference type="RefSeq" id="WP_094015911.1">
    <property type="nucleotide sequence ID" value="NZ_NMQW01000023.1"/>
</dbReference>
<evidence type="ECO:0000313" key="2">
    <source>
        <dbReference type="Proteomes" id="UP000215509"/>
    </source>
</evidence>
<protein>
    <recommendedName>
        <fullName evidence="3">Transposase</fullName>
    </recommendedName>
</protein>
<dbReference type="AlphaFoldDB" id="A0A229UP38"/>
<keyword evidence="2" id="KW-1185">Reference proteome</keyword>
<organism evidence="1 2">
    <name type="scientific">Paenibacillus rigui</name>
    <dbReference type="NCBI Taxonomy" id="554312"/>
    <lineage>
        <taxon>Bacteria</taxon>
        <taxon>Bacillati</taxon>
        <taxon>Bacillota</taxon>
        <taxon>Bacilli</taxon>
        <taxon>Bacillales</taxon>
        <taxon>Paenibacillaceae</taxon>
        <taxon>Paenibacillus</taxon>
    </lineage>
</organism>
<accession>A0A229UP38</accession>
<dbReference type="OrthoDB" id="9808061at2"/>
<evidence type="ECO:0008006" key="3">
    <source>
        <dbReference type="Google" id="ProtNLM"/>
    </source>
</evidence>
<evidence type="ECO:0000313" key="1">
    <source>
        <dbReference type="EMBL" id="OXM85148.1"/>
    </source>
</evidence>
<name>A0A229UP38_9BACL</name>
<comment type="caution">
    <text evidence="1">The sequence shown here is derived from an EMBL/GenBank/DDBJ whole genome shotgun (WGS) entry which is preliminary data.</text>
</comment>
<gene>
    <name evidence="1" type="ORF">CF651_16205</name>
</gene>
<dbReference type="NCBIfam" id="NF047593">
    <property type="entry name" value="IS66_ISAeme5_TnpA"/>
    <property type="match status" value="1"/>
</dbReference>
<dbReference type="Proteomes" id="UP000215509">
    <property type="component" value="Unassembled WGS sequence"/>
</dbReference>
<proteinExistence type="predicted"/>
<reference evidence="1 2" key="1">
    <citation type="submission" date="2017-07" db="EMBL/GenBank/DDBJ databases">
        <title>Genome sequencing and assembly of Paenibacillus rigui.</title>
        <authorList>
            <person name="Mayilraj S."/>
        </authorList>
    </citation>
    <scope>NUCLEOTIDE SEQUENCE [LARGE SCALE GENOMIC DNA]</scope>
    <source>
        <strain evidence="1 2">JCM 16352</strain>
    </source>
</reference>